<comment type="caution">
    <text evidence="2">The sequence shown here is derived from an EMBL/GenBank/DDBJ whole genome shotgun (WGS) entry which is preliminary data.</text>
</comment>
<protein>
    <submittedName>
        <fullName evidence="2">Uncharacterized protein</fullName>
    </submittedName>
</protein>
<evidence type="ECO:0000313" key="2">
    <source>
        <dbReference type="EMBL" id="KAL3283952.1"/>
    </source>
</evidence>
<evidence type="ECO:0000313" key="3">
    <source>
        <dbReference type="Proteomes" id="UP001516400"/>
    </source>
</evidence>
<sequence length="133" mass="14469">MTNFHDILNPAFISGFSHNNITNAFKEAGICLINRNEFSKEATVPSASIAAPLAAPEANETRVAGIGEILEIPQPPKVPASRKKSFQSKIQMEASEDGDDKVCGKCRKDYSEDAKEKNEAKWCNAPTVVCPTM</sequence>
<evidence type="ECO:0000256" key="1">
    <source>
        <dbReference type="SAM" id="MobiDB-lite"/>
    </source>
</evidence>
<dbReference type="Proteomes" id="UP001516400">
    <property type="component" value="Unassembled WGS sequence"/>
</dbReference>
<dbReference type="AlphaFoldDB" id="A0ABD2NZ90"/>
<feature type="region of interest" description="Disordered" evidence="1">
    <location>
        <begin position="74"/>
        <end position="93"/>
    </location>
</feature>
<gene>
    <name evidence="2" type="ORF">HHI36_018120</name>
</gene>
<proteinExistence type="predicted"/>
<keyword evidence="3" id="KW-1185">Reference proteome</keyword>
<name>A0ABD2NZ90_9CUCU</name>
<accession>A0ABD2NZ90</accession>
<dbReference type="EMBL" id="JABFTP020000165">
    <property type="protein sequence ID" value="KAL3283952.1"/>
    <property type="molecule type" value="Genomic_DNA"/>
</dbReference>
<reference evidence="2 3" key="1">
    <citation type="journal article" date="2021" name="BMC Biol.">
        <title>Horizontally acquired antibacterial genes associated with adaptive radiation of ladybird beetles.</title>
        <authorList>
            <person name="Li H.S."/>
            <person name="Tang X.F."/>
            <person name="Huang Y.H."/>
            <person name="Xu Z.Y."/>
            <person name="Chen M.L."/>
            <person name="Du X.Y."/>
            <person name="Qiu B.Y."/>
            <person name="Chen P.T."/>
            <person name="Zhang W."/>
            <person name="Slipinski A."/>
            <person name="Escalona H.E."/>
            <person name="Waterhouse R.M."/>
            <person name="Zwick A."/>
            <person name="Pang H."/>
        </authorList>
    </citation>
    <scope>NUCLEOTIDE SEQUENCE [LARGE SCALE GENOMIC DNA]</scope>
    <source>
        <strain evidence="2">SYSU2018</strain>
    </source>
</reference>
<organism evidence="2 3">
    <name type="scientific">Cryptolaemus montrouzieri</name>
    <dbReference type="NCBI Taxonomy" id="559131"/>
    <lineage>
        <taxon>Eukaryota</taxon>
        <taxon>Metazoa</taxon>
        <taxon>Ecdysozoa</taxon>
        <taxon>Arthropoda</taxon>
        <taxon>Hexapoda</taxon>
        <taxon>Insecta</taxon>
        <taxon>Pterygota</taxon>
        <taxon>Neoptera</taxon>
        <taxon>Endopterygota</taxon>
        <taxon>Coleoptera</taxon>
        <taxon>Polyphaga</taxon>
        <taxon>Cucujiformia</taxon>
        <taxon>Coccinelloidea</taxon>
        <taxon>Coccinellidae</taxon>
        <taxon>Scymninae</taxon>
        <taxon>Scymnini</taxon>
        <taxon>Cryptolaemus</taxon>
    </lineage>
</organism>